<name>A0A2P5E5Q5_TREOI</name>
<keyword evidence="2" id="KW-0812">Transmembrane</keyword>
<evidence type="ECO:0000259" key="3">
    <source>
        <dbReference type="Pfam" id="PF00912"/>
    </source>
</evidence>
<evidence type="ECO:0000256" key="1">
    <source>
        <dbReference type="ARBA" id="ARBA00022679"/>
    </source>
</evidence>
<dbReference type="Pfam" id="PF00912">
    <property type="entry name" value="Transgly"/>
    <property type="match status" value="1"/>
</dbReference>
<accession>A0A2P5E5Q5</accession>
<dbReference type="GO" id="GO:0008955">
    <property type="term" value="F:peptidoglycan glycosyltransferase activity"/>
    <property type="evidence" value="ECO:0007669"/>
    <property type="project" value="TreeGrafter"/>
</dbReference>
<dbReference type="InterPro" id="IPR001264">
    <property type="entry name" value="Glyco_trans_51"/>
</dbReference>
<dbReference type="SUPFAM" id="SSF53955">
    <property type="entry name" value="Lysozyme-like"/>
    <property type="match status" value="1"/>
</dbReference>
<comment type="caution">
    <text evidence="4">The sequence shown here is derived from an EMBL/GenBank/DDBJ whole genome shotgun (WGS) entry which is preliminary data.</text>
</comment>
<protein>
    <submittedName>
        <fullName evidence="4">Glycosyl transferase</fullName>
    </submittedName>
</protein>
<gene>
    <name evidence="4" type="ORF">TorRG33x02_233650</name>
</gene>
<dbReference type="InterPro" id="IPR023346">
    <property type="entry name" value="Lysozyme-like_dom_sf"/>
</dbReference>
<dbReference type="PANTHER" id="PTHR32282">
    <property type="entry name" value="BINDING PROTEIN TRANSPEPTIDASE, PUTATIVE-RELATED"/>
    <property type="match status" value="1"/>
</dbReference>
<evidence type="ECO:0000313" key="4">
    <source>
        <dbReference type="EMBL" id="PON80869.1"/>
    </source>
</evidence>
<feature type="transmembrane region" description="Helical" evidence="2">
    <location>
        <begin position="77"/>
        <end position="102"/>
    </location>
</feature>
<keyword evidence="1 4" id="KW-0808">Transferase</keyword>
<sequence>MMTQRLLLSTQSFHLLKPHNFDPNPFHFYTSSLPLFNSRALTLSISVNGRRRRWRVNSFPPRQSRSSPGFASKDDFFFVQVLILFAFSSVLLVLRLFSAVLLPDFPRRWRNLLTFSQEAEDRTCDYPSHVWEAIVAYEDRRFFKHFGVDPVGIARAAVSFSALGGGSTITQQVTFL</sequence>
<dbReference type="OrthoDB" id="2017226at2759"/>
<evidence type="ECO:0000313" key="5">
    <source>
        <dbReference type="Proteomes" id="UP000237000"/>
    </source>
</evidence>
<keyword evidence="2" id="KW-1133">Transmembrane helix</keyword>
<dbReference type="InterPro" id="IPR050396">
    <property type="entry name" value="Glycosyltr_51/Transpeptidase"/>
</dbReference>
<dbReference type="InParanoid" id="A0A2P5E5Q5"/>
<reference evidence="5" key="1">
    <citation type="submission" date="2016-06" db="EMBL/GenBank/DDBJ databases">
        <title>Parallel loss of symbiosis genes in relatives of nitrogen-fixing non-legume Parasponia.</title>
        <authorList>
            <person name="Van Velzen R."/>
            <person name="Holmer R."/>
            <person name="Bu F."/>
            <person name="Rutten L."/>
            <person name="Van Zeijl A."/>
            <person name="Liu W."/>
            <person name="Santuari L."/>
            <person name="Cao Q."/>
            <person name="Sharma T."/>
            <person name="Shen D."/>
            <person name="Roswanjaya Y."/>
            <person name="Wardhani T."/>
            <person name="Kalhor M.S."/>
            <person name="Jansen J."/>
            <person name="Van den Hoogen J."/>
            <person name="Gungor B."/>
            <person name="Hartog M."/>
            <person name="Hontelez J."/>
            <person name="Verver J."/>
            <person name="Yang W.-C."/>
            <person name="Schijlen E."/>
            <person name="Repin R."/>
            <person name="Schilthuizen M."/>
            <person name="Schranz E."/>
            <person name="Heidstra R."/>
            <person name="Miyata K."/>
            <person name="Fedorova E."/>
            <person name="Kohlen W."/>
            <person name="Bisseling T."/>
            <person name="Smit S."/>
            <person name="Geurts R."/>
        </authorList>
    </citation>
    <scope>NUCLEOTIDE SEQUENCE [LARGE SCALE GENOMIC DNA]</scope>
    <source>
        <strain evidence="5">cv. RG33-2</strain>
    </source>
</reference>
<keyword evidence="2" id="KW-0472">Membrane</keyword>
<evidence type="ECO:0000256" key="2">
    <source>
        <dbReference type="SAM" id="Phobius"/>
    </source>
</evidence>
<feature type="domain" description="Glycosyl transferase family 51" evidence="3">
    <location>
        <begin position="125"/>
        <end position="173"/>
    </location>
</feature>
<dbReference type="PANTHER" id="PTHR32282:SF33">
    <property type="entry name" value="PEPTIDOGLYCAN GLYCOSYLTRANSFERASE"/>
    <property type="match status" value="1"/>
</dbReference>
<organism evidence="4 5">
    <name type="scientific">Trema orientale</name>
    <name type="common">Charcoal tree</name>
    <name type="synonym">Celtis orientalis</name>
    <dbReference type="NCBI Taxonomy" id="63057"/>
    <lineage>
        <taxon>Eukaryota</taxon>
        <taxon>Viridiplantae</taxon>
        <taxon>Streptophyta</taxon>
        <taxon>Embryophyta</taxon>
        <taxon>Tracheophyta</taxon>
        <taxon>Spermatophyta</taxon>
        <taxon>Magnoliopsida</taxon>
        <taxon>eudicotyledons</taxon>
        <taxon>Gunneridae</taxon>
        <taxon>Pentapetalae</taxon>
        <taxon>rosids</taxon>
        <taxon>fabids</taxon>
        <taxon>Rosales</taxon>
        <taxon>Cannabaceae</taxon>
        <taxon>Trema</taxon>
    </lineage>
</organism>
<dbReference type="EMBL" id="JXTC01000230">
    <property type="protein sequence ID" value="PON80869.1"/>
    <property type="molecule type" value="Genomic_DNA"/>
</dbReference>
<proteinExistence type="predicted"/>
<keyword evidence="5" id="KW-1185">Reference proteome</keyword>
<dbReference type="AlphaFoldDB" id="A0A2P5E5Q5"/>
<dbReference type="InterPro" id="IPR036950">
    <property type="entry name" value="PBP_transglycosylase"/>
</dbReference>
<dbReference type="Gene3D" id="1.10.3810.10">
    <property type="entry name" value="Biosynthetic peptidoglycan transglycosylase-like"/>
    <property type="match status" value="1"/>
</dbReference>
<dbReference type="Proteomes" id="UP000237000">
    <property type="component" value="Unassembled WGS sequence"/>
</dbReference>